<dbReference type="InterPro" id="IPR051911">
    <property type="entry name" value="SDR_oxidoreductase"/>
</dbReference>
<dbReference type="Pfam" id="PF00106">
    <property type="entry name" value="adh_short"/>
    <property type="match status" value="1"/>
</dbReference>
<comment type="similarity">
    <text evidence="1 4">Belongs to the short-chain dehydrogenases/reductases (SDR) family.</text>
</comment>
<keyword evidence="3" id="KW-0560">Oxidoreductase</keyword>
<sequence>MAAPVWFITGTSNGFGLLLSLKVLAAGHKVIATIRDFERSAAAVKSIEQAGGNVIQMDMTEPRQTIIQKIQDAERKFGPIEYLVNNAGYSVLGPIESFTESEAEHQIKTNVFGPLYAIQAVQPGMRARRSGTIVNFSSVAGQDGNPSCGLYAASKFGLEGLSEVLSKEMKEFGVSVLIVEPGAFRTNFLGAKLVSNSVAKEYDGTAAGNMVENFDAADGKQPGDPQKAINIVFEVATGGGAAGHLKGKILRLPLGKDAFARIQTKLNAAQQDLDNCREIGTTTDLEN</sequence>
<dbReference type="PRINTS" id="PR00081">
    <property type="entry name" value="GDHRDH"/>
</dbReference>
<comment type="caution">
    <text evidence="6">The sequence shown here is derived from an EMBL/GenBank/DDBJ whole genome shotgun (WGS) entry which is preliminary data.</text>
</comment>
<dbReference type="PROSITE" id="PS00061">
    <property type="entry name" value="ADH_SHORT"/>
    <property type="match status" value="1"/>
</dbReference>
<dbReference type="SUPFAM" id="SSF51735">
    <property type="entry name" value="NAD(P)-binding Rossmann-fold domains"/>
    <property type="match status" value="1"/>
</dbReference>
<dbReference type="PRINTS" id="PR00080">
    <property type="entry name" value="SDRFAMILY"/>
</dbReference>
<feature type="chain" id="PRO_5040404257" evidence="5">
    <location>
        <begin position="28"/>
        <end position="287"/>
    </location>
</feature>
<accession>A0A9P9ALX6</accession>
<evidence type="ECO:0000256" key="4">
    <source>
        <dbReference type="RuleBase" id="RU000363"/>
    </source>
</evidence>
<evidence type="ECO:0000256" key="2">
    <source>
        <dbReference type="ARBA" id="ARBA00022857"/>
    </source>
</evidence>
<dbReference type="EMBL" id="JAGPYM010000011">
    <property type="protein sequence ID" value="KAH6889462.1"/>
    <property type="molecule type" value="Genomic_DNA"/>
</dbReference>
<dbReference type="PANTHER" id="PTHR43976:SF16">
    <property type="entry name" value="SHORT-CHAIN DEHYDROGENASE_REDUCTASE FAMILY PROTEIN"/>
    <property type="match status" value="1"/>
</dbReference>
<reference evidence="6 7" key="1">
    <citation type="journal article" date="2021" name="Nat. Commun.">
        <title>Genetic determinants of endophytism in the Arabidopsis root mycobiome.</title>
        <authorList>
            <person name="Mesny F."/>
            <person name="Miyauchi S."/>
            <person name="Thiergart T."/>
            <person name="Pickel B."/>
            <person name="Atanasova L."/>
            <person name="Karlsson M."/>
            <person name="Huettel B."/>
            <person name="Barry K.W."/>
            <person name="Haridas S."/>
            <person name="Chen C."/>
            <person name="Bauer D."/>
            <person name="Andreopoulos W."/>
            <person name="Pangilinan J."/>
            <person name="LaButti K."/>
            <person name="Riley R."/>
            <person name="Lipzen A."/>
            <person name="Clum A."/>
            <person name="Drula E."/>
            <person name="Henrissat B."/>
            <person name="Kohler A."/>
            <person name="Grigoriev I.V."/>
            <person name="Martin F.M."/>
            <person name="Hacquard S."/>
        </authorList>
    </citation>
    <scope>NUCLEOTIDE SEQUENCE [LARGE SCALE GENOMIC DNA]</scope>
    <source>
        <strain evidence="6 7">MPI-CAGE-CH-0241</strain>
    </source>
</reference>
<keyword evidence="5" id="KW-0732">Signal</keyword>
<evidence type="ECO:0000313" key="7">
    <source>
        <dbReference type="Proteomes" id="UP000777438"/>
    </source>
</evidence>
<dbReference type="AlphaFoldDB" id="A0A9P9ALX6"/>
<name>A0A9P9ALX6_9HYPO</name>
<keyword evidence="2" id="KW-0521">NADP</keyword>
<dbReference type="InterPro" id="IPR020904">
    <property type="entry name" value="Sc_DH/Rdtase_CS"/>
</dbReference>
<proteinExistence type="inferred from homology"/>
<evidence type="ECO:0000256" key="3">
    <source>
        <dbReference type="ARBA" id="ARBA00023002"/>
    </source>
</evidence>
<evidence type="ECO:0000256" key="1">
    <source>
        <dbReference type="ARBA" id="ARBA00006484"/>
    </source>
</evidence>
<evidence type="ECO:0000313" key="6">
    <source>
        <dbReference type="EMBL" id="KAH6889462.1"/>
    </source>
</evidence>
<feature type="signal peptide" evidence="5">
    <location>
        <begin position="1"/>
        <end position="27"/>
    </location>
</feature>
<dbReference type="OrthoDB" id="1274115at2759"/>
<dbReference type="PANTHER" id="PTHR43976">
    <property type="entry name" value="SHORT CHAIN DEHYDROGENASE"/>
    <property type="match status" value="1"/>
</dbReference>
<dbReference type="GO" id="GO:0016491">
    <property type="term" value="F:oxidoreductase activity"/>
    <property type="evidence" value="ECO:0007669"/>
    <property type="project" value="UniProtKB-KW"/>
</dbReference>
<dbReference type="Gene3D" id="3.40.50.720">
    <property type="entry name" value="NAD(P)-binding Rossmann-like Domain"/>
    <property type="match status" value="1"/>
</dbReference>
<dbReference type="CDD" id="cd05374">
    <property type="entry name" value="17beta-HSD-like_SDR_c"/>
    <property type="match status" value="1"/>
</dbReference>
<keyword evidence="7" id="KW-1185">Reference proteome</keyword>
<evidence type="ECO:0000256" key="5">
    <source>
        <dbReference type="SAM" id="SignalP"/>
    </source>
</evidence>
<gene>
    <name evidence="6" type="ORF">B0T10DRAFT_52672</name>
</gene>
<protein>
    <submittedName>
        <fullName evidence="6">Uncharacterized protein</fullName>
    </submittedName>
</protein>
<dbReference type="Proteomes" id="UP000777438">
    <property type="component" value="Unassembled WGS sequence"/>
</dbReference>
<dbReference type="InterPro" id="IPR002347">
    <property type="entry name" value="SDR_fam"/>
</dbReference>
<organism evidence="6 7">
    <name type="scientific">Thelonectria olida</name>
    <dbReference type="NCBI Taxonomy" id="1576542"/>
    <lineage>
        <taxon>Eukaryota</taxon>
        <taxon>Fungi</taxon>
        <taxon>Dikarya</taxon>
        <taxon>Ascomycota</taxon>
        <taxon>Pezizomycotina</taxon>
        <taxon>Sordariomycetes</taxon>
        <taxon>Hypocreomycetidae</taxon>
        <taxon>Hypocreales</taxon>
        <taxon>Nectriaceae</taxon>
        <taxon>Thelonectria</taxon>
    </lineage>
</organism>
<dbReference type="InterPro" id="IPR036291">
    <property type="entry name" value="NAD(P)-bd_dom_sf"/>
</dbReference>